<evidence type="ECO:0000313" key="1">
    <source>
        <dbReference type="EMBL" id="KAK8887775.1"/>
    </source>
</evidence>
<comment type="caution">
    <text evidence="1">The sequence shown here is derived from an EMBL/GenBank/DDBJ whole genome shotgun (WGS) entry which is preliminary data.</text>
</comment>
<accession>A0ABR2K9H3</accession>
<evidence type="ECO:0008006" key="3">
    <source>
        <dbReference type="Google" id="ProtNLM"/>
    </source>
</evidence>
<evidence type="ECO:0000313" key="2">
    <source>
        <dbReference type="Proteomes" id="UP001470230"/>
    </source>
</evidence>
<dbReference type="PANTHER" id="PTHR24159">
    <property type="match status" value="1"/>
</dbReference>
<protein>
    <recommendedName>
        <fullName evidence="3">DUF3447 domain-containing protein</fullName>
    </recommendedName>
</protein>
<gene>
    <name evidence="1" type="ORF">M9Y10_038832</name>
</gene>
<organism evidence="1 2">
    <name type="scientific">Tritrichomonas musculus</name>
    <dbReference type="NCBI Taxonomy" id="1915356"/>
    <lineage>
        <taxon>Eukaryota</taxon>
        <taxon>Metamonada</taxon>
        <taxon>Parabasalia</taxon>
        <taxon>Tritrichomonadida</taxon>
        <taxon>Tritrichomonadidae</taxon>
        <taxon>Tritrichomonas</taxon>
    </lineage>
</organism>
<dbReference type="PANTHER" id="PTHR24159:SF5">
    <property type="entry name" value="ANK_REP_REGION DOMAIN-CONTAINING PROTEIN"/>
    <property type="match status" value="1"/>
</dbReference>
<sequence>MSFRTYLEEKKELQDCLLGFIDHDGIDDRSYQKLINVIKHQQISEIRSSFLTLLHLLNAISTNHHRTSDLYAKIDKILSYLKKDIKREFTNLEIFHIFKQNKRVLLSLIQNDLFTIDQTIADVLLKSKYYKLKYPHYFYPEIKQFLLDDKLRHEIEKEVTKYSDNFDENRKIGENHTKICSLIRNDSIEDFKSHVTQEKQSSYVEFSIFETNPLLLKNKVYLLEYSAFFGSIQIFNFLKESDRITSETWIYAVHGNNLEIIKTIQDKKIRPKDSSFALLLKECFRCQHHELASYVKDNLLQIRKEKENLVLSECIKFYDYSNFPQELNNQAAFYNFCYADNASFVSGLLGLVKKDFKINELVSNIIIIQLFYKISIKILLMEFQSNFFNTISI</sequence>
<reference evidence="1 2" key="1">
    <citation type="submission" date="2024-04" db="EMBL/GenBank/DDBJ databases">
        <title>Tritrichomonas musculus Genome.</title>
        <authorList>
            <person name="Alves-Ferreira E."/>
            <person name="Grigg M."/>
            <person name="Lorenzi H."/>
            <person name="Galac M."/>
        </authorList>
    </citation>
    <scope>NUCLEOTIDE SEQUENCE [LARGE SCALE GENOMIC DNA]</scope>
    <source>
        <strain evidence="1 2">EAF2021</strain>
    </source>
</reference>
<dbReference type="Proteomes" id="UP001470230">
    <property type="component" value="Unassembled WGS sequence"/>
</dbReference>
<keyword evidence="2" id="KW-1185">Reference proteome</keyword>
<dbReference type="EMBL" id="JAPFFF010000006">
    <property type="protein sequence ID" value="KAK8887775.1"/>
    <property type="molecule type" value="Genomic_DNA"/>
</dbReference>
<name>A0ABR2K9H3_9EUKA</name>
<proteinExistence type="predicted"/>